<feature type="domain" description="Penicillin-binding protein transpeptidase" evidence="3">
    <location>
        <begin position="399"/>
        <end position="601"/>
    </location>
</feature>
<dbReference type="CDD" id="cd07341">
    <property type="entry name" value="M56_BlaR1_MecR1_like"/>
    <property type="match status" value="1"/>
</dbReference>
<feature type="transmembrane region" description="Helical" evidence="2">
    <location>
        <begin position="12"/>
        <end position="31"/>
    </location>
</feature>
<dbReference type="InterPro" id="IPR008756">
    <property type="entry name" value="Peptidase_M56"/>
</dbReference>
<comment type="caution">
    <text evidence="5">The sequence shown here is derived from an EMBL/GenBank/DDBJ whole genome shotgun (WGS) entry which is preliminary data.</text>
</comment>
<dbReference type="PANTHER" id="PTHR34978">
    <property type="entry name" value="POSSIBLE SENSOR-TRANSDUCER PROTEIN BLAR"/>
    <property type="match status" value="1"/>
</dbReference>
<evidence type="ECO:0000313" key="6">
    <source>
        <dbReference type="Proteomes" id="UP000245412"/>
    </source>
</evidence>
<gene>
    <name evidence="5" type="ORF">C7383_12073</name>
</gene>
<reference evidence="5 6" key="1">
    <citation type="submission" date="2018-05" db="EMBL/GenBank/DDBJ databases">
        <authorList>
            <person name="Goeker M."/>
            <person name="Huntemann M."/>
            <person name="Clum A."/>
            <person name="Pillay M."/>
            <person name="Palaniappan K."/>
            <person name="Varghese N."/>
            <person name="Mikhailova N."/>
            <person name="Stamatis D."/>
            <person name="Reddy T."/>
            <person name="Daum C."/>
            <person name="Shapiro N."/>
            <person name="Ivanova N."/>
            <person name="Kyrpides N."/>
            <person name="Woyke T."/>
        </authorList>
    </citation>
    <scope>NUCLEOTIDE SEQUENCE [LARGE SCALE GENOMIC DNA]</scope>
    <source>
        <strain evidence="5 6">DSM 26524</strain>
    </source>
</reference>
<feature type="transmembrane region" description="Helical" evidence="2">
    <location>
        <begin position="118"/>
        <end position="139"/>
    </location>
</feature>
<keyword evidence="2" id="KW-0472">Membrane</keyword>
<dbReference type="NCBIfam" id="NF000326">
    <property type="entry name" value="blaR1_generic"/>
    <property type="match status" value="1"/>
</dbReference>
<dbReference type="InterPro" id="IPR012338">
    <property type="entry name" value="Beta-lactam/transpept-like"/>
</dbReference>
<feature type="domain" description="Peptidase M56" evidence="4">
    <location>
        <begin position="15"/>
        <end position="320"/>
    </location>
</feature>
<dbReference type="InterPro" id="IPR001460">
    <property type="entry name" value="PCN-bd_Tpept"/>
</dbReference>
<dbReference type="RefSeq" id="WP_109748645.1">
    <property type="nucleotide sequence ID" value="NZ_JANKBI010000021.1"/>
</dbReference>
<proteinExistence type="inferred from homology"/>
<sequence>MPAGNLIPSFTMHFLSSNLLLMLFSAVFFLSKRILKNQVSQRIQYNLWFLFLALLTMPFIPLNTSYQGIFNGWIGKLFDFTMHSSSSPAVPSSPVTGSGALNWAEDFSVSVSNHASSLIWYAVCAVWVLGILGMLFLLIRSSLRLRALKKSALPLQNRAVRLVYRQCLRDIGCKRNIPIYSTAFLKSPVAAGLINPRIYVPIHMISDFNDSRSGKKALRYILLHELGHCRHFDSLINFLMNAACTLYWFNPIIWYAVKEMRSDREIACDTFVLNLLDENDYTDYGRTLIHFADKVPAAPFSSAAGIGGSLKQIQKRIVNIASYNGYSRHVRIKGICTYLLAAALVLGCAPALSLNAQADDIYQISSNKTVAYEDLSTYFSGYDGTFVLYDISSDSWNIYNRKTAEKRVSPDSTFKIYSGLFGLDAGSVSNSSSFIEWDHTQYPFEAWNKDQNLDSALKNSVNWYFQELDRRTGVKEISRYINEIGYGNRDLSGGLDEFWLESSLKISPVEQAELLARLFSDAWDFTEQNVQAVKNALLISDMGNIRLYGKTGTGSIEGNDINGWFIGCTEAEGSNYAFAVNIQGDKNADGKTASQIALTILRDKGIIY</sequence>
<evidence type="ECO:0000259" key="3">
    <source>
        <dbReference type="Pfam" id="PF00905"/>
    </source>
</evidence>
<protein>
    <submittedName>
        <fullName evidence="5">Bla regulator protein BlaR1</fullName>
    </submittedName>
</protein>
<dbReference type="AlphaFoldDB" id="A0AB73SY59"/>
<dbReference type="Pfam" id="PF05569">
    <property type="entry name" value="Peptidase_M56"/>
    <property type="match status" value="1"/>
</dbReference>
<keyword evidence="2" id="KW-1133">Transmembrane helix</keyword>
<evidence type="ECO:0000256" key="2">
    <source>
        <dbReference type="SAM" id="Phobius"/>
    </source>
</evidence>
<keyword evidence="6" id="KW-1185">Reference proteome</keyword>
<dbReference type="Gene3D" id="3.40.710.10">
    <property type="entry name" value="DD-peptidase/beta-lactamase superfamily"/>
    <property type="match status" value="1"/>
</dbReference>
<organism evidence="5 6">
    <name type="scientific">Murimonas intestini</name>
    <dbReference type="NCBI Taxonomy" id="1337051"/>
    <lineage>
        <taxon>Bacteria</taxon>
        <taxon>Bacillati</taxon>
        <taxon>Bacillota</taxon>
        <taxon>Clostridia</taxon>
        <taxon>Lachnospirales</taxon>
        <taxon>Lachnospiraceae</taxon>
        <taxon>Murimonas</taxon>
    </lineage>
</organism>
<dbReference type="GO" id="GO:0008658">
    <property type="term" value="F:penicillin binding"/>
    <property type="evidence" value="ECO:0007669"/>
    <property type="project" value="InterPro"/>
</dbReference>
<keyword evidence="2" id="KW-0812">Transmembrane</keyword>
<accession>A0AB73SY59</accession>
<evidence type="ECO:0000259" key="4">
    <source>
        <dbReference type="Pfam" id="PF05569"/>
    </source>
</evidence>
<dbReference type="InterPro" id="IPR052173">
    <property type="entry name" value="Beta-lactam_resp_regulator"/>
</dbReference>
<name>A0AB73SY59_9FIRM</name>
<evidence type="ECO:0000313" key="5">
    <source>
        <dbReference type="EMBL" id="PWJ72266.1"/>
    </source>
</evidence>
<dbReference type="EMBL" id="QGGY01000020">
    <property type="protein sequence ID" value="PWJ72266.1"/>
    <property type="molecule type" value="Genomic_DNA"/>
</dbReference>
<dbReference type="Pfam" id="PF00905">
    <property type="entry name" value="Transpeptidase"/>
    <property type="match status" value="1"/>
</dbReference>
<dbReference type="SUPFAM" id="SSF56601">
    <property type="entry name" value="beta-lactamase/transpeptidase-like"/>
    <property type="match status" value="1"/>
</dbReference>
<comment type="similarity">
    <text evidence="1">Belongs to the peptidase M56 family.</text>
</comment>
<dbReference type="PANTHER" id="PTHR34978:SF3">
    <property type="entry name" value="SLR0241 PROTEIN"/>
    <property type="match status" value="1"/>
</dbReference>
<evidence type="ECO:0000256" key="1">
    <source>
        <dbReference type="ARBA" id="ARBA00011075"/>
    </source>
</evidence>
<feature type="transmembrane region" description="Helical" evidence="2">
    <location>
        <begin position="43"/>
        <end position="60"/>
    </location>
</feature>
<dbReference type="Proteomes" id="UP000245412">
    <property type="component" value="Unassembled WGS sequence"/>
</dbReference>